<organism evidence="5 6">
    <name type="scientific">Citrobacter braakii</name>
    <dbReference type="NCBI Taxonomy" id="57706"/>
    <lineage>
        <taxon>Bacteria</taxon>
        <taxon>Pseudomonadati</taxon>
        <taxon>Pseudomonadota</taxon>
        <taxon>Gammaproteobacteria</taxon>
        <taxon>Enterobacterales</taxon>
        <taxon>Enterobacteriaceae</taxon>
        <taxon>Citrobacter</taxon>
        <taxon>Citrobacter freundii complex</taxon>
    </lineage>
</organism>
<evidence type="ECO:0000313" key="5">
    <source>
        <dbReference type="EMBL" id="OQM39550.1"/>
    </source>
</evidence>
<dbReference type="PANTHER" id="PTHR43584:SF8">
    <property type="entry name" value="N-ACETYLMURAMATE ALPHA-1-PHOSPHATE URIDYLYLTRANSFERASE"/>
    <property type="match status" value="1"/>
</dbReference>
<keyword evidence="2" id="KW-0677">Repeat</keyword>
<dbReference type="GO" id="GO:0016779">
    <property type="term" value="F:nucleotidyltransferase activity"/>
    <property type="evidence" value="ECO:0007669"/>
    <property type="project" value="UniProtKB-ARBA"/>
</dbReference>
<evidence type="ECO:0000313" key="6">
    <source>
        <dbReference type="Proteomes" id="UP000192573"/>
    </source>
</evidence>
<feature type="domain" description="Mannose-1-phosphate guanyltransferase C-terminal" evidence="4">
    <location>
        <begin position="43"/>
        <end position="136"/>
    </location>
</feature>
<evidence type="ECO:0000256" key="3">
    <source>
        <dbReference type="ARBA" id="ARBA00023315"/>
    </source>
</evidence>
<keyword evidence="1 5" id="KW-0808">Transferase</keyword>
<dbReference type="Proteomes" id="UP000192573">
    <property type="component" value="Unassembled WGS sequence"/>
</dbReference>
<dbReference type="GO" id="GO:0016746">
    <property type="term" value="F:acyltransferase activity"/>
    <property type="evidence" value="ECO:0007669"/>
    <property type="project" value="UniProtKB-KW"/>
</dbReference>
<dbReference type="InterPro" id="IPR050065">
    <property type="entry name" value="GlmU-like"/>
</dbReference>
<name>A0A1V8NT07_CITBR</name>
<dbReference type="InterPro" id="IPR056729">
    <property type="entry name" value="GMPPB_C"/>
</dbReference>
<accession>A0A1V8NT07</accession>
<reference evidence="5 6" key="1">
    <citation type="submission" date="2017-03" db="EMBL/GenBank/DDBJ databases">
        <authorList>
            <person name="Afonso C.L."/>
            <person name="Miller P.J."/>
            <person name="Scott M.A."/>
            <person name="Spackman E."/>
            <person name="Goraichik I."/>
            <person name="Dimitrov K.M."/>
            <person name="Suarez D.L."/>
            <person name="Swayne D.E."/>
        </authorList>
    </citation>
    <scope>NUCLEOTIDE SEQUENCE [LARGE SCALE GENOMIC DNA]</scope>
    <source>
        <strain evidence="5 6">ATCC 51113</strain>
    </source>
</reference>
<comment type="caution">
    <text evidence="5">The sequence shown here is derived from an EMBL/GenBank/DDBJ whole genome shotgun (WGS) entry which is preliminary data.</text>
</comment>
<keyword evidence="3" id="KW-0012">Acyltransferase</keyword>
<dbReference type="EMBL" id="NAEW01000020">
    <property type="protein sequence ID" value="OQM39550.1"/>
    <property type="molecule type" value="Genomic_DNA"/>
</dbReference>
<dbReference type="Gene3D" id="2.160.10.10">
    <property type="entry name" value="Hexapeptide repeat proteins"/>
    <property type="match status" value="1"/>
</dbReference>
<dbReference type="PANTHER" id="PTHR43584">
    <property type="entry name" value="NUCLEOTIDYL TRANSFERASE"/>
    <property type="match status" value="1"/>
</dbReference>
<sequence>MKSFLKIDTKEKNIQIVDNVIIDESAGYVVIGANTRICHGAVIQGPVVIGANCLIGNYSFIRPGTVISNSVKVGFATEIKNSVIESEVTIGPQCFIADSVVGEHAYLGAQVRTSNHRLDEQVVSVRIREDTIITGCYKLGCYIGQRSRLGVQVVILPGRIIAPDTQLGPRIIVERNLASGNYSLRQELIRTGD</sequence>
<evidence type="ECO:0000256" key="1">
    <source>
        <dbReference type="ARBA" id="ARBA00022679"/>
    </source>
</evidence>
<evidence type="ECO:0000259" key="4">
    <source>
        <dbReference type="Pfam" id="PF25087"/>
    </source>
</evidence>
<gene>
    <name evidence="5" type="ORF">BZK42_23900</name>
</gene>
<dbReference type="AlphaFoldDB" id="A0A1V8NT07"/>
<proteinExistence type="predicted"/>
<dbReference type="RefSeq" id="WP_080860542.1">
    <property type="nucleotide sequence ID" value="NZ_NAEW01000020.1"/>
</dbReference>
<dbReference type="Pfam" id="PF25087">
    <property type="entry name" value="GMPPB_C"/>
    <property type="match status" value="1"/>
</dbReference>
<protein>
    <submittedName>
        <fullName evidence="5">Acetyltransferase</fullName>
    </submittedName>
</protein>
<evidence type="ECO:0000256" key="2">
    <source>
        <dbReference type="ARBA" id="ARBA00022737"/>
    </source>
</evidence>
<dbReference type="InterPro" id="IPR011004">
    <property type="entry name" value="Trimer_LpxA-like_sf"/>
</dbReference>
<dbReference type="SUPFAM" id="SSF51161">
    <property type="entry name" value="Trimeric LpxA-like enzymes"/>
    <property type="match status" value="1"/>
</dbReference>